<sequence>DETGKYWRNKSSRFFNAEMVVYEILCTCGCIYYGETSNSLRVALDEIESKIRNKSPKKRRVEEHFGPGKCNFDDAFITLKDYEECTDTRRQIKRDYKMKCSKSKSLNTQTPRKRDINPHNLKQEKLEK</sequence>
<evidence type="ECO:0000313" key="2">
    <source>
        <dbReference type="EMBL" id="KAK0048339.1"/>
    </source>
</evidence>
<feature type="compositionally biased region" description="Basic and acidic residues" evidence="1">
    <location>
        <begin position="112"/>
        <end position="128"/>
    </location>
</feature>
<reference evidence="2" key="1">
    <citation type="journal article" date="2023" name="PLoS Negl. Trop. Dis.">
        <title>A genome sequence for Biomphalaria pfeifferi, the major vector snail for the human-infecting parasite Schistosoma mansoni.</title>
        <authorList>
            <person name="Bu L."/>
            <person name="Lu L."/>
            <person name="Laidemitt M.R."/>
            <person name="Zhang S.M."/>
            <person name="Mutuku M."/>
            <person name="Mkoji G."/>
            <person name="Steinauer M."/>
            <person name="Loker E.S."/>
        </authorList>
    </citation>
    <scope>NUCLEOTIDE SEQUENCE</scope>
    <source>
        <strain evidence="2">KasaAsao</strain>
    </source>
</reference>
<protein>
    <submittedName>
        <fullName evidence="2">Uncharacterized protein</fullName>
    </submittedName>
</protein>
<feature type="non-terminal residue" evidence="2">
    <location>
        <position position="1"/>
    </location>
</feature>
<name>A0AAD8B6J5_BIOPF</name>
<feature type="region of interest" description="Disordered" evidence="1">
    <location>
        <begin position="96"/>
        <end position="128"/>
    </location>
</feature>
<dbReference type="EMBL" id="JASAOG010000139">
    <property type="protein sequence ID" value="KAK0048339.1"/>
    <property type="molecule type" value="Genomic_DNA"/>
</dbReference>
<accession>A0AAD8B6J5</accession>
<reference evidence="2" key="2">
    <citation type="submission" date="2023-04" db="EMBL/GenBank/DDBJ databases">
        <authorList>
            <person name="Bu L."/>
            <person name="Lu L."/>
            <person name="Laidemitt M.R."/>
            <person name="Zhang S.M."/>
            <person name="Mutuku M."/>
            <person name="Mkoji G."/>
            <person name="Steinauer M."/>
            <person name="Loker E.S."/>
        </authorList>
    </citation>
    <scope>NUCLEOTIDE SEQUENCE</scope>
    <source>
        <strain evidence="2">KasaAsao</strain>
        <tissue evidence="2">Whole Snail</tissue>
    </source>
</reference>
<evidence type="ECO:0000256" key="1">
    <source>
        <dbReference type="SAM" id="MobiDB-lite"/>
    </source>
</evidence>
<dbReference type="Proteomes" id="UP001233172">
    <property type="component" value="Unassembled WGS sequence"/>
</dbReference>
<gene>
    <name evidence="2" type="ORF">Bpfe_022281</name>
</gene>
<keyword evidence="3" id="KW-1185">Reference proteome</keyword>
<proteinExistence type="predicted"/>
<evidence type="ECO:0000313" key="3">
    <source>
        <dbReference type="Proteomes" id="UP001233172"/>
    </source>
</evidence>
<dbReference type="AlphaFoldDB" id="A0AAD8B6J5"/>
<organism evidence="2 3">
    <name type="scientific">Biomphalaria pfeifferi</name>
    <name type="common">Bloodfluke planorb</name>
    <name type="synonym">Freshwater snail</name>
    <dbReference type="NCBI Taxonomy" id="112525"/>
    <lineage>
        <taxon>Eukaryota</taxon>
        <taxon>Metazoa</taxon>
        <taxon>Spiralia</taxon>
        <taxon>Lophotrochozoa</taxon>
        <taxon>Mollusca</taxon>
        <taxon>Gastropoda</taxon>
        <taxon>Heterobranchia</taxon>
        <taxon>Euthyneura</taxon>
        <taxon>Panpulmonata</taxon>
        <taxon>Hygrophila</taxon>
        <taxon>Lymnaeoidea</taxon>
        <taxon>Planorbidae</taxon>
        <taxon>Biomphalaria</taxon>
    </lineage>
</organism>
<comment type="caution">
    <text evidence="2">The sequence shown here is derived from an EMBL/GenBank/DDBJ whole genome shotgun (WGS) entry which is preliminary data.</text>
</comment>